<evidence type="ECO:0000256" key="1">
    <source>
        <dbReference type="SAM" id="Phobius"/>
    </source>
</evidence>
<evidence type="ECO:0000313" key="2">
    <source>
        <dbReference type="WBParaSite" id="MCU_011411-RA"/>
    </source>
</evidence>
<dbReference type="AlphaFoldDB" id="A0A5K3FZA9"/>
<name>A0A5K3FZA9_MESCO</name>
<protein>
    <submittedName>
        <fullName evidence="2">Secreted protein</fullName>
    </submittedName>
</protein>
<sequence length="59" mass="6596">MHLPSVSTTLATPLTIYCSSFMSFSGWLPIFLACHWNAKPIRHQNQVSGPVHPSPPHRL</sequence>
<proteinExistence type="predicted"/>
<keyword evidence="1" id="KW-0812">Transmembrane</keyword>
<dbReference type="WBParaSite" id="MCU_011411-RA">
    <property type="protein sequence ID" value="MCU_011411-RA"/>
    <property type="gene ID" value="MCU_011411"/>
</dbReference>
<accession>A0A5K3FZA9</accession>
<keyword evidence="1" id="KW-1133">Transmembrane helix</keyword>
<reference evidence="2" key="1">
    <citation type="submission" date="2019-11" db="UniProtKB">
        <authorList>
            <consortium name="WormBaseParasite"/>
        </authorList>
    </citation>
    <scope>IDENTIFICATION</scope>
</reference>
<organism evidence="2">
    <name type="scientific">Mesocestoides corti</name>
    <name type="common">Flatworm</name>
    <dbReference type="NCBI Taxonomy" id="53468"/>
    <lineage>
        <taxon>Eukaryota</taxon>
        <taxon>Metazoa</taxon>
        <taxon>Spiralia</taxon>
        <taxon>Lophotrochozoa</taxon>
        <taxon>Platyhelminthes</taxon>
        <taxon>Cestoda</taxon>
        <taxon>Eucestoda</taxon>
        <taxon>Cyclophyllidea</taxon>
        <taxon>Mesocestoididae</taxon>
        <taxon>Mesocestoides</taxon>
    </lineage>
</organism>
<feature type="transmembrane region" description="Helical" evidence="1">
    <location>
        <begin position="14"/>
        <end position="34"/>
    </location>
</feature>
<keyword evidence="1" id="KW-0472">Membrane</keyword>